<dbReference type="EMBL" id="BMNA01000007">
    <property type="protein sequence ID" value="GGM09726.1"/>
    <property type="molecule type" value="Genomic_DNA"/>
</dbReference>
<proteinExistence type="predicted"/>
<name>A0A917T584_9ACTN</name>
<protein>
    <submittedName>
        <fullName evidence="1">Uncharacterized protein</fullName>
    </submittedName>
</protein>
<evidence type="ECO:0000313" key="1">
    <source>
        <dbReference type="EMBL" id="GGM09726.1"/>
    </source>
</evidence>
<dbReference type="AlphaFoldDB" id="A0A917T584"/>
<comment type="caution">
    <text evidence="1">The sequence shown here is derived from an EMBL/GenBank/DDBJ whole genome shotgun (WGS) entry which is preliminary data.</text>
</comment>
<gene>
    <name evidence="1" type="ORF">GCM10011594_32020</name>
</gene>
<reference evidence="1" key="2">
    <citation type="submission" date="2020-09" db="EMBL/GenBank/DDBJ databases">
        <authorList>
            <person name="Sun Q."/>
            <person name="Zhou Y."/>
        </authorList>
    </citation>
    <scope>NUCLEOTIDE SEQUENCE</scope>
    <source>
        <strain evidence="1">CGMCC 4.7308</strain>
    </source>
</reference>
<sequence>MGCGCGSAADVMMEFASQPFIRTSLRVLCVRESLSIVTGEDRPGAACPRLERTGAPMMSGPDAMLSTQPTGLAGVDRDVLVQCIRACVECAQACAHAPRPV</sequence>
<reference evidence="1" key="1">
    <citation type="journal article" date="2014" name="Int. J. Syst. Evol. Microbiol.">
        <title>Complete genome sequence of Corynebacterium casei LMG S-19264T (=DSM 44701T), isolated from a smear-ripened cheese.</title>
        <authorList>
            <consortium name="US DOE Joint Genome Institute (JGI-PGF)"/>
            <person name="Walter F."/>
            <person name="Albersmeier A."/>
            <person name="Kalinowski J."/>
            <person name="Ruckert C."/>
        </authorList>
    </citation>
    <scope>NUCLEOTIDE SEQUENCE</scope>
    <source>
        <strain evidence="1">CGMCC 4.7308</strain>
    </source>
</reference>
<evidence type="ECO:0000313" key="2">
    <source>
        <dbReference type="Proteomes" id="UP000655208"/>
    </source>
</evidence>
<dbReference type="Proteomes" id="UP000655208">
    <property type="component" value="Unassembled WGS sequence"/>
</dbReference>
<organism evidence="1 2">
    <name type="scientific">Nakamurella endophytica</name>
    <dbReference type="NCBI Taxonomy" id="1748367"/>
    <lineage>
        <taxon>Bacteria</taxon>
        <taxon>Bacillati</taxon>
        <taxon>Actinomycetota</taxon>
        <taxon>Actinomycetes</taxon>
        <taxon>Nakamurellales</taxon>
        <taxon>Nakamurellaceae</taxon>
        <taxon>Nakamurella</taxon>
    </lineage>
</organism>
<keyword evidence="2" id="KW-1185">Reference proteome</keyword>
<accession>A0A917T584</accession>